<sequence>MCSRMYSGAMQARKDAAHKDTLPWVVALVTLGAALGLAAAMYYDRSRQAAGQDDSEAPLFI</sequence>
<keyword evidence="1" id="KW-1133">Transmembrane helix</keyword>
<evidence type="ECO:0000256" key="1">
    <source>
        <dbReference type="SAM" id="Phobius"/>
    </source>
</evidence>
<evidence type="ECO:0000313" key="3">
    <source>
        <dbReference type="Proteomes" id="UP000007718"/>
    </source>
</evidence>
<accession>F0RL28</accession>
<name>F0RL28_DEIPM</name>
<gene>
    <name evidence="2" type="ordered locus">Deipr_0640</name>
</gene>
<proteinExistence type="predicted"/>
<keyword evidence="1" id="KW-0472">Membrane</keyword>
<dbReference type="Proteomes" id="UP000007718">
    <property type="component" value="Chromosome"/>
</dbReference>
<organism evidence="2 3">
    <name type="scientific">Deinococcus proteolyticus (strain ATCC 35074 / DSM 20540 / JCM 6276 / NBRC 101906 / NCIMB 13154 / VKM Ac-1939 / CCM 2703 / MRP)</name>
    <dbReference type="NCBI Taxonomy" id="693977"/>
    <lineage>
        <taxon>Bacteria</taxon>
        <taxon>Thermotogati</taxon>
        <taxon>Deinococcota</taxon>
        <taxon>Deinococci</taxon>
        <taxon>Deinococcales</taxon>
        <taxon>Deinococcaceae</taxon>
        <taxon>Deinococcus</taxon>
    </lineage>
</organism>
<dbReference type="HOGENOM" id="CLU_2914857_0_0_0"/>
<feature type="transmembrane region" description="Helical" evidence="1">
    <location>
        <begin position="21"/>
        <end position="43"/>
    </location>
</feature>
<evidence type="ECO:0000313" key="2">
    <source>
        <dbReference type="EMBL" id="ADY25801.1"/>
    </source>
</evidence>
<keyword evidence="1" id="KW-0812">Transmembrane</keyword>
<dbReference type="AlphaFoldDB" id="F0RL28"/>
<keyword evidence="3" id="KW-1185">Reference proteome</keyword>
<dbReference type="KEGG" id="dpt:Deipr_0640"/>
<reference evidence="2 3" key="2">
    <citation type="journal article" date="2012" name="Stand. Genomic Sci.">
        <title>Complete genome sequence of the orange-red pigmented, radioresistant Deinococcus proteolyticus type strain (MRP(T)).</title>
        <authorList>
            <person name="Copeland A."/>
            <person name="Zeytun A."/>
            <person name="Yassawong M."/>
            <person name="Nolan M."/>
            <person name="Lucas S."/>
            <person name="Hammon N."/>
            <person name="Deshpande S."/>
            <person name="Cheng J.F."/>
            <person name="Han C."/>
            <person name="Tapia R."/>
            <person name="Goodwin L.A."/>
            <person name="Pitluck S."/>
            <person name="Mavromatis K."/>
            <person name="Liolios K."/>
            <person name="Pagani I."/>
            <person name="Ivanova N."/>
            <person name="Mikhailova N."/>
            <person name="Pati A."/>
            <person name="Chen A."/>
            <person name="Palaniappan K."/>
            <person name="Land M."/>
            <person name="Hauser L."/>
            <person name="Jeffries C.D."/>
            <person name="Brambilla E.M."/>
            <person name="Rohde M."/>
            <person name="Sikorski J."/>
            <person name="Pukall R."/>
            <person name="Goker M."/>
            <person name="Detter J.C."/>
            <person name="Woyke T."/>
            <person name="Bristow J."/>
            <person name="Eisen J.A."/>
            <person name="Markowitz V."/>
            <person name="Hugenholtz P."/>
            <person name="Kyrpides N.C."/>
            <person name="Klenk H.P."/>
            <person name="Lapidus A."/>
        </authorList>
    </citation>
    <scope>NUCLEOTIDE SEQUENCE [LARGE SCALE GENOMIC DNA]</scope>
    <source>
        <strain evidence="3">ATCC 35074 / DSM 20540 / JCM 6276 / NBRC 101906 / NCIMB 13154 / VKM Ac-1939 / CCM 2703 / MRP</strain>
    </source>
</reference>
<dbReference type="STRING" id="693977.Deipr_0640"/>
<dbReference type="EMBL" id="CP002536">
    <property type="protein sequence ID" value="ADY25801.1"/>
    <property type="molecule type" value="Genomic_DNA"/>
</dbReference>
<reference evidence="3" key="1">
    <citation type="submission" date="2011-02" db="EMBL/GenBank/DDBJ databases">
        <title>The complete sequence of chromosome of Deinococcus proteolyticus DSM 20540.</title>
        <authorList>
            <consortium name="US DOE Joint Genome Institute (JGI-PGF)"/>
            <person name="Lucas S."/>
            <person name="Copeland A."/>
            <person name="Lapidus A."/>
            <person name="Bruce D."/>
            <person name="Goodwin L."/>
            <person name="Pitluck S."/>
            <person name="Kyrpides N."/>
            <person name="Mavromatis K."/>
            <person name="Pagani I."/>
            <person name="Ivanova N."/>
            <person name="Ovchinnikova G."/>
            <person name="Zeytun A."/>
            <person name="Detter J.C."/>
            <person name="Han C."/>
            <person name="Land M."/>
            <person name="Hauser L."/>
            <person name="Markowitz V."/>
            <person name="Cheng J.-F."/>
            <person name="Hugenholtz P."/>
            <person name="Woyke T."/>
            <person name="Wu D."/>
            <person name="Pukall R."/>
            <person name="Steenblock K."/>
            <person name="Brambilla E."/>
            <person name="Klenk H.-P."/>
            <person name="Eisen J.A."/>
        </authorList>
    </citation>
    <scope>NUCLEOTIDE SEQUENCE [LARGE SCALE GENOMIC DNA]</scope>
    <source>
        <strain evidence="3">ATCC 35074 / DSM 20540 / JCM 6276 / NBRC 101906 / NCIMB 13154 / VKM Ac-1939 / CCM 2703 / MRP</strain>
    </source>
</reference>
<protein>
    <submittedName>
        <fullName evidence="2">Cytoplasmic membrane permease</fullName>
    </submittedName>
</protein>